<proteinExistence type="predicted"/>
<evidence type="ECO:0000313" key="2">
    <source>
        <dbReference type="EMBL" id="MCN9243082.1"/>
    </source>
</evidence>
<evidence type="ECO:0000313" key="3">
    <source>
        <dbReference type="Proteomes" id="UP001523219"/>
    </source>
</evidence>
<dbReference type="SUPFAM" id="SSF48452">
    <property type="entry name" value="TPR-like"/>
    <property type="match status" value="1"/>
</dbReference>
<feature type="compositionally biased region" description="Low complexity" evidence="1">
    <location>
        <begin position="496"/>
        <end position="528"/>
    </location>
</feature>
<dbReference type="Gene3D" id="1.25.40.10">
    <property type="entry name" value="Tetratricopeptide repeat domain"/>
    <property type="match status" value="1"/>
</dbReference>
<organism evidence="2 3">
    <name type="scientific">Streptomyces macrolidinus</name>
    <dbReference type="NCBI Taxonomy" id="2952607"/>
    <lineage>
        <taxon>Bacteria</taxon>
        <taxon>Bacillati</taxon>
        <taxon>Actinomycetota</taxon>
        <taxon>Actinomycetes</taxon>
        <taxon>Kitasatosporales</taxon>
        <taxon>Streptomycetaceae</taxon>
        <taxon>Streptomyces</taxon>
    </lineage>
</organism>
<feature type="region of interest" description="Disordered" evidence="1">
    <location>
        <begin position="1209"/>
        <end position="1240"/>
    </location>
</feature>
<accession>A0ABT0ZHL0</accession>
<comment type="caution">
    <text evidence="2">The sequence shown here is derived from an EMBL/GenBank/DDBJ whole genome shotgun (WGS) entry which is preliminary data.</text>
</comment>
<sequence length="1257" mass="137173">MRTGRALENRPDVLWRMVDGLWSDLEAGLPLTQGQLDAVIEGFFRIGVHPATEPATALKLLVRAHRLDNASPKHPYHVGLLYLRHGRPEAAVRWLTAAASLAPANHRIWAHLSLAHRQLGEDPASPSRDHRARAESIAGTIREGRDDFDPEESVPVLPLLRPGECRWSGILDMEADNRLRDRTTTRTRNALAEELKSIAALSERRGGGTAAFTVLAVQWMVYGYPAATVRRLAKRLPPDEGPAARLLGLVCDLFETDRAELPARLAACLAEGLLPELLTALIHRQRLLWRPLHFPDLGAHAAAREFRNGDPARHVTALKAAAKELGVGPPEAMADVPQSAGDGEKVAATPDDRLGQCEQAAGRLQELIQEAKAQAQALAKGKVANAADFGRMSGDKELLARLVEGLEEVRMAWLSTLKQLTAADPAGLVMPFEEFQKRAEACEAELQKPATTLRNILKRANGRIGARKGEFGHAPPEPSGQALALEERVSELRNQGAAGAAGAAASTGAEPTAKAAALTGTAPPTGTGSTDRPRSPESTASTRPDPPVAAASTAPPEPPLDATPRERVAHALAIAEHRLDANFAEAWRTLDAYPPGLRHRDAVTLLRAYIGGHQAEADQRMRRTTAARRRWNAMLADDPLDTAVLRNLAVAHTTSGDLGPAAQAWRRYLEALYLRDLLHGDIRRGAAERAEVHRVLAGSFGTAPLCAAPAADRELDGDLRQVPLVLASRSKVTLATIHLRLEELNHTFAHRSPTLLLGVGRSVGETELAAARDRRTAAVDTAVLALPARVREPYAKLCRQLVDEAFREASETGQRTRRPGDEAEEQAHMEWVRGRILWKLRVTSAITGTQAEWPLTEYSGDVIGNLGLIDALLLDPADETVLRAAQLLGVQGDPAEFVARHNRLSELAGAFALRRIFDAAEETRSGPFTKDFPDRFRRTAHSWNRNADSIADRYTDHLDDPIDLYYPSARSAFGILETSAAPTDERERGIVTAAVAGLERWVERLPGATGPARALARLLGSLGRHDEAREVLVRARDEAFGEHGRRKLAVSFVRDSIAREEYAEAVEQVRALLDGGSDDERLRYLLAEAYNHWISSGKLLPSAQRIAEDFARWSDDETVHSRRVLVVAATMARHRDRSDDAGAAQLADDLRAVYEADEGNVEARYHLVHALYGAAWQLRKQIRASWGDLRRTLREQLDAARTECEHHALGLIGPGGPGASAGSDTGSQERTVDTGTLRDAERRAKIQEILQKVRSRG</sequence>
<evidence type="ECO:0008006" key="4">
    <source>
        <dbReference type="Google" id="ProtNLM"/>
    </source>
</evidence>
<keyword evidence="3" id="KW-1185">Reference proteome</keyword>
<dbReference type="RefSeq" id="WP_252426451.1">
    <property type="nucleotide sequence ID" value="NZ_JAMWMR010000018.1"/>
</dbReference>
<protein>
    <recommendedName>
        <fullName evidence="4">Tetratricopeptide repeat protein</fullName>
    </recommendedName>
</protein>
<feature type="region of interest" description="Disordered" evidence="1">
    <location>
        <begin position="494"/>
        <end position="563"/>
    </location>
</feature>
<feature type="compositionally biased region" description="Basic and acidic residues" evidence="1">
    <location>
        <begin position="1230"/>
        <end position="1240"/>
    </location>
</feature>
<gene>
    <name evidence="2" type="ORF">NGF19_20145</name>
</gene>
<name>A0ABT0ZHL0_9ACTN</name>
<reference evidence="2 3" key="1">
    <citation type="submission" date="2022-05" db="EMBL/GenBank/DDBJ databases">
        <title>Streptomyces sp. nov. RY43-2 isolated from soil of a peat swamp forest.</title>
        <authorList>
            <person name="Kanchanasin P."/>
            <person name="Tanasupawat S."/>
            <person name="Phongsopitanun W."/>
        </authorList>
    </citation>
    <scope>NUCLEOTIDE SEQUENCE [LARGE SCALE GENOMIC DNA]</scope>
    <source>
        <strain evidence="2 3">RY43-2</strain>
    </source>
</reference>
<dbReference type="Proteomes" id="UP001523219">
    <property type="component" value="Unassembled WGS sequence"/>
</dbReference>
<dbReference type="EMBL" id="JAMWMR010000018">
    <property type="protein sequence ID" value="MCN9243082.1"/>
    <property type="molecule type" value="Genomic_DNA"/>
</dbReference>
<dbReference type="InterPro" id="IPR011990">
    <property type="entry name" value="TPR-like_helical_dom_sf"/>
</dbReference>
<evidence type="ECO:0000256" key="1">
    <source>
        <dbReference type="SAM" id="MobiDB-lite"/>
    </source>
</evidence>